<organism evidence="2 3">
    <name type="scientific">Solirubrobacter ginsenosidimutans</name>
    <dbReference type="NCBI Taxonomy" id="490573"/>
    <lineage>
        <taxon>Bacteria</taxon>
        <taxon>Bacillati</taxon>
        <taxon>Actinomycetota</taxon>
        <taxon>Thermoleophilia</taxon>
        <taxon>Solirubrobacterales</taxon>
        <taxon>Solirubrobacteraceae</taxon>
        <taxon>Solirubrobacter</taxon>
    </lineage>
</organism>
<evidence type="ECO:0000313" key="2">
    <source>
        <dbReference type="EMBL" id="MDA0160920.1"/>
    </source>
</evidence>
<protein>
    <submittedName>
        <fullName evidence="2">Acyl-CoA dehydrogenase family protein</fullName>
    </submittedName>
</protein>
<dbReference type="InterPro" id="IPR037069">
    <property type="entry name" value="AcylCoA_DH/ox_N_sf"/>
</dbReference>
<dbReference type="AlphaFoldDB" id="A0A9X3RZI7"/>
<dbReference type="Pfam" id="PF02771">
    <property type="entry name" value="Acyl-CoA_dh_N"/>
    <property type="match status" value="1"/>
</dbReference>
<dbReference type="GO" id="GO:0050660">
    <property type="term" value="F:flavin adenine dinucleotide binding"/>
    <property type="evidence" value="ECO:0007669"/>
    <property type="project" value="InterPro"/>
</dbReference>
<evidence type="ECO:0000259" key="1">
    <source>
        <dbReference type="Pfam" id="PF02771"/>
    </source>
</evidence>
<keyword evidence="3" id="KW-1185">Reference proteome</keyword>
<dbReference type="GO" id="GO:0016627">
    <property type="term" value="F:oxidoreductase activity, acting on the CH-CH group of donors"/>
    <property type="evidence" value="ECO:0007669"/>
    <property type="project" value="InterPro"/>
</dbReference>
<comment type="caution">
    <text evidence="2">The sequence shown here is derived from an EMBL/GenBank/DDBJ whole genome shotgun (WGS) entry which is preliminary data.</text>
</comment>
<dbReference type="SUPFAM" id="SSF56645">
    <property type="entry name" value="Acyl-CoA dehydrogenase NM domain-like"/>
    <property type="match status" value="1"/>
</dbReference>
<dbReference type="InterPro" id="IPR009100">
    <property type="entry name" value="AcylCoA_DH/oxidase_NM_dom_sf"/>
</dbReference>
<reference evidence="2" key="1">
    <citation type="submission" date="2022-10" db="EMBL/GenBank/DDBJ databases">
        <title>The WGS of Solirubrobacter ginsenosidimutans DSM 21036.</title>
        <authorList>
            <person name="Jiang Z."/>
        </authorList>
    </citation>
    <scope>NUCLEOTIDE SEQUENCE</scope>
    <source>
        <strain evidence="2">DSM 21036</strain>
    </source>
</reference>
<accession>A0A9X3RZI7</accession>
<dbReference type="InterPro" id="IPR013786">
    <property type="entry name" value="AcylCoA_DH/ox_N"/>
</dbReference>
<dbReference type="Gene3D" id="1.10.540.10">
    <property type="entry name" value="Acyl-CoA dehydrogenase/oxidase, N-terminal domain"/>
    <property type="match status" value="1"/>
</dbReference>
<feature type="domain" description="Acyl-CoA dehydrogenase/oxidase N-terminal" evidence="1">
    <location>
        <begin position="23"/>
        <end position="91"/>
    </location>
</feature>
<gene>
    <name evidence="2" type="ORF">OM076_11640</name>
</gene>
<sequence length="200" mass="20312">MIELQATTGPGAWLVRLAGELGERDASFPHTGVAALKRAGFFTAPIPAELGGLGVTSVHDVVVASSRLARGDAALASEVNVHLAAVLALVRRWSAGRSSRLAAALREVVSDGVVLGHGFIEDAGLEHRLLAELLDASVSLGVAEGSDSPRAIELSAAQATLSRAAALVDADGADTLALFAHAQAANAFIDAVAGRALVLN</sequence>
<evidence type="ECO:0000313" key="3">
    <source>
        <dbReference type="Proteomes" id="UP001149140"/>
    </source>
</evidence>
<dbReference type="RefSeq" id="WP_270040046.1">
    <property type="nucleotide sequence ID" value="NZ_JAPDOD010000008.1"/>
</dbReference>
<dbReference type="EMBL" id="JAPDOD010000008">
    <property type="protein sequence ID" value="MDA0160920.1"/>
    <property type="molecule type" value="Genomic_DNA"/>
</dbReference>
<dbReference type="Proteomes" id="UP001149140">
    <property type="component" value="Unassembled WGS sequence"/>
</dbReference>
<proteinExistence type="predicted"/>
<name>A0A9X3RZI7_9ACTN</name>